<evidence type="ECO:0000259" key="11">
    <source>
        <dbReference type="PROSITE" id="PS50878"/>
    </source>
</evidence>
<dbReference type="Gene3D" id="3.30.70.270">
    <property type="match status" value="3"/>
</dbReference>
<keyword evidence="10" id="KW-0812">Transmembrane</keyword>
<dbReference type="Pfam" id="PF00078">
    <property type="entry name" value="RVT_1"/>
    <property type="match status" value="1"/>
</dbReference>
<keyword evidence="3" id="KW-0808">Transferase</keyword>
<evidence type="ECO:0000256" key="3">
    <source>
        <dbReference type="ARBA" id="ARBA00022679"/>
    </source>
</evidence>
<dbReference type="PANTHER" id="PTHR41694:SF3">
    <property type="entry name" value="RNA-DIRECTED DNA POLYMERASE-RELATED"/>
    <property type="match status" value="1"/>
</dbReference>
<evidence type="ECO:0000256" key="9">
    <source>
        <dbReference type="SAM" id="MobiDB-lite"/>
    </source>
</evidence>
<evidence type="ECO:0000256" key="7">
    <source>
        <dbReference type="ARBA" id="ARBA00022801"/>
    </source>
</evidence>
<dbReference type="Pfam" id="PF00429">
    <property type="entry name" value="TLV_coat"/>
    <property type="match status" value="1"/>
</dbReference>
<keyword evidence="10" id="KW-0472">Membrane</keyword>
<dbReference type="AlphaFoldDB" id="A0A493T8Q0"/>
<dbReference type="InterPro" id="IPR018154">
    <property type="entry name" value="TLV/ENV_coat_polyprotein"/>
</dbReference>
<evidence type="ECO:0000313" key="13">
    <source>
        <dbReference type="Proteomes" id="UP000016666"/>
    </source>
</evidence>
<dbReference type="GeneTree" id="ENSGT00670000098165"/>
<evidence type="ECO:0000256" key="1">
    <source>
        <dbReference type="ARBA" id="ARBA00010879"/>
    </source>
</evidence>
<dbReference type="Ensembl" id="ENSAPLT00000024274.1">
    <property type="protein sequence ID" value="ENSAPLP00000022222.1"/>
    <property type="gene ID" value="ENSAPLG00000030201.1"/>
</dbReference>
<proteinExistence type="inferred from homology"/>
<evidence type="ECO:0000256" key="6">
    <source>
        <dbReference type="ARBA" id="ARBA00022759"/>
    </source>
</evidence>
<keyword evidence="8" id="KW-0695">RNA-directed DNA polymerase</keyword>
<dbReference type="InterPro" id="IPR043128">
    <property type="entry name" value="Rev_trsase/Diguanyl_cyclase"/>
</dbReference>
<evidence type="ECO:0000313" key="12">
    <source>
        <dbReference type="Ensembl" id="ENSAPLP00000022222.1"/>
    </source>
</evidence>
<reference evidence="12 13" key="1">
    <citation type="submission" date="2017-10" db="EMBL/GenBank/DDBJ databases">
        <title>A new Pekin duck reference genome.</title>
        <authorList>
            <person name="Hou Z.-C."/>
            <person name="Zhou Z.-K."/>
            <person name="Zhu F."/>
            <person name="Hou S.-S."/>
        </authorList>
    </citation>
    <scope>NUCLEOTIDE SEQUENCE [LARGE SCALE GENOMIC DNA]</scope>
</reference>
<comment type="similarity">
    <text evidence="1">Belongs to the beta type-B retroviral polymerase family. HERV class-II K(HML-2) pol subfamily.</text>
</comment>
<keyword evidence="5" id="KW-0540">Nuclease</keyword>
<protein>
    <recommendedName>
        <fullName evidence="2">ribonuclease H</fullName>
        <ecNumber evidence="2">3.1.26.4</ecNumber>
    </recommendedName>
</protein>
<name>A0A493T8Q0_ANAPP</name>
<dbReference type="Gene3D" id="1.10.287.210">
    <property type="match status" value="1"/>
</dbReference>
<keyword evidence="10" id="KW-1133">Transmembrane helix</keyword>
<dbReference type="InterPro" id="IPR010661">
    <property type="entry name" value="RVT_thumb"/>
</dbReference>
<feature type="region of interest" description="Disordered" evidence="9">
    <location>
        <begin position="1057"/>
        <end position="1080"/>
    </location>
</feature>
<keyword evidence="6" id="KW-0255">Endonuclease</keyword>
<dbReference type="PROSITE" id="PS50878">
    <property type="entry name" value="RT_POL"/>
    <property type="match status" value="1"/>
</dbReference>
<evidence type="ECO:0000256" key="2">
    <source>
        <dbReference type="ARBA" id="ARBA00012180"/>
    </source>
</evidence>
<evidence type="ECO:0000256" key="8">
    <source>
        <dbReference type="ARBA" id="ARBA00022918"/>
    </source>
</evidence>
<dbReference type="SUPFAM" id="SSF56672">
    <property type="entry name" value="DNA/RNA polymerases"/>
    <property type="match status" value="1"/>
</dbReference>
<evidence type="ECO:0000256" key="5">
    <source>
        <dbReference type="ARBA" id="ARBA00022722"/>
    </source>
</evidence>
<keyword evidence="4" id="KW-0548">Nucleotidyltransferase</keyword>
<dbReference type="EC" id="3.1.26.4" evidence="2"/>
<dbReference type="PANTHER" id="PTHR41694">
    <property type="entry name" value="ENDOGENOUS RETROVIRUS GROUP K MEMBER POL PROTEIN"/>
    <property type="match status" value="1"/>
</dbReference>
<evidence type="ECO:0000256" key="10">
    <source>
        <dbReference type="SAM" id="Phobius"/>
    </source>
</evidence>
<evidence type="ECO:0000256" key="4">
    <source>
        <dbReference type="ARBA" id="ARBA00022695"/>
    </source>
</evidence>
<feature type="transmembrane region" description="Helical" evidence="10">
    <location>
        <begin position="1003"/>
        <end position="1024"/>
    </location>
</feature>
<organism evidence="12 13">
    <name type="scientific">Anas platyrhynchos platyrhynchos</name>
    <name type="common">Northern mallard</name>
    <dbReference type="NCBI Taxonomy" id="8840"/>
    <lineage>
        <taxon>Eukaryota</taxon>
        <taxon>Metazoa</taxon>
        <taxon>Chordata</taxon>
        <taxon>Craniata</taxon>
        <taxon>Vertebrata</taxon>
        <taxon>Euteleostomi</taxon>
        <taxon>Archelosauria</taxon>
        <taxon>Archosauria</taxon>
        <taxon>Dinosauria</taxon>
        <taxon>Saurischia</taxon>
        <taxon>Theropoda</taxon>
        <taxon>Coelurosauria</taxon>
        <taxon>Aves</taxon>
        <taxon>Neognathae</taxon>
        <taxon>Galloanserae</taxon>
        <taxon>Anseriformes</taxon>
        <taxon>Anatidae</taxon>
        <taxon>Anatinae</taxon>
        <taxon>Anas</taxon>
    </lineage>
</organism>
<dbReference type="GO" id="GO:0004523">
    <property type="term" value="F:RNA-DNA hybrid ribonuclease activity"/>
    <property type="evidence" value="ECO:0007669"/>
    <property type="project" value="UniProtKB-EC"/>
</dbReference>
<dbReference type="InterPro" id="IPR043502">
    <property type="entry name" value="DNA/RNA_pol_sf"/>
</dbReference>
<dbReference type="SUPFAM" id="SSF58069">
    <property type="entry name" value="Virus ectodomain"/>
    <property type="match status" value="1"/>
</dbReference>
<dbReference type="Proteomes" id="UP000016666">
    <property type="component" value="Chromosome 28"/>
</dbReference>
<keyword evidence="7" id="KW-0378">Hydrolase</keyword>
<accession>A0A493T8Q0</accession>
<dbReference type="GO" id="GO:0003964">
    <property type="term" value="F:RNA-directed DNA polymerase activity"/>
    <property type="evidence" value="ECO:0007669"/>
    <property type="project" value="UniProtKB-KW"/>
</dbReference>
<dbReference type="GO" id="GO:0035613">
    <property type="term" value="F:RNA stem-loop binding"/>
    <property type="evidence" value="ECO:0007669"/>
    <property type="project" value="TreeGrafter"/>
</dbReference>
<reference evidence="12" key="2">
    <citation type="submission" date="2025-08" db="UniProtKB">
        <authorList>
            <consortium name="Ensembl"/>
        </authorList>
    </citation>
    <scope>IDENTIFICATION</scope>
</reference>
<dbReference type="InterPro" id="IPR000477">
    <property type="entry name" value="RT_dom"/>
</dbReference>
<dbReference type="Pfam" id="PF06817">
    <property type="entry name" value="RVT_thumb"/>
    <property type="match status" value="1"/>
</dbReference>
<keyword evidence="13" id="KW-1185">Reference proteome</keyword>
<sequence>MEDMGPLQPGLPLPTMIPRDWQCMIIDLKDCFFSIPLHPDDTKRFALTIPSLNNMQPAARYEWVVLPQGMKNSPTICQMYVAKALEAVRQQHPTILVVHYMDDLLLAAPVLPSGLYDQIEAALLGFGLTIGKDKTQLVAPYKYLGTQLTERLVRPQKLLVTENSVTNLHQLQVLVGALQWLRQFVPLPPDEMQLFTDQLRGDTDLTAPRQLSSQHQHILERFMQRLQKQGLWRRDAARPLLAHILLQVQGAIIILHQGQLQRPLLFGYVSVPRVAFPQWDELLALAIEWARTKRLLLVLALCPAVYGGYWQEYAVGYRTAPLFPTPYAYNLRSAEPVLNGTLRGLFPPVTCQGRKLSTILIHATVQAGINLTHEIHLSSDGTTHATEDGKETDLPVAQLCGSIDIWDKGTTADVTIPPWTVKTMVRNQSVAWLWVGPPGQAPAPEDFFPGDVWTVNSHATAPYQSVRVAHVSNSVHWRLPNPYWLLCSQERAWKVIPANTTLGLCSMGLLLWPHRTVRSPRATRGVCNIPVLLKMRDKRSVQFTQQTRSNQEENLMIGLIRDFAKMQNVSQVTACLPIPKSAGDSIPWGIITSPIPQIEKNKTIQCESETVIETERLEGFYRKCQIRLYSGCQKERNYIFTDLDNEDGRLGMCEYDAPRTRQKEKVIWKCKEGNEIGGLEGWESAWALSILQKYQYGGNTPWCLQWVGRTNNDQSLLYETAQRETSSRERVKSVPWWNCTQIFNCDTALETISLLPVKIALATGCACRGLQVNMSITNRNIASQTGREKTLVNCKSSTIRSMGHFVWAASDGTWTTHLSLDGPVKEITLGLPTLCPLWKKSPLIERRTKREVSEEDDKWQEPSTGVKIGWVVESLFAPIASYHNRELIYNLMGQVHRLADITKRGFKELNIQLQATTRMTLQNRLALDMLLLKEHGVCGYLKDKVGHCCIHIPNVTADVERDISQIAQVEGKIKEEQRDAEQNWLGATLEGLGFQLEGWLKSLLQTILLLVIVFIVIGLVYACIKAKIDRSSTMNRSMLTILTKNHEGFPLPPLAPGRSKTAQQAGVEKKATDFCMSKAR</sequence>
<feature type="domain" description="Reverse transcriptase" evidence="11">
    <location>
        <begin position="1"/>
        <end position="148"/>
    </location>
</feature>
<reference evidence="12" key="3">
    <citation type="submission" date="2025-09" db="UniProtKB">
        <authorList>
            <consortium name="Ensembl"/>
        </authorList>
    </citation>
    <scope>IDENTIFICATION</scope>
</reference>